<dbReference type="PROSITE" id="PS00211">
    <property type="entry name" value="ABC_TRANSPORTER_1"/>
    <property type="match status" value="1"/>
</dbReference>
<gene>
    <name evidence="5" type="ORF">ENL41_02695</name>
</gene>
<organism evidence="5">
    <name type="scientific">candidate division WOR-3 bacterium</name>
    <dbReference type="NCBI Taxonomy" id="2052148"/>
    <lineage>
        <taxon>Bacteria</taxon>
        <taxon>Bacteria division WOR-3</taxon>
    </lineage>
</organism>
<dbReference type="Proteomes" id="UP000886014">
    <property type="component" value="Unassembled WGS sequence"/>
</dbReference>
<dbReference type="AlphaFoldDB" id="A0A7C5M3D6"/>
<evidence type="ECO:0000313" key="5">
    <source>
        <dbReference type="EMBL" id="HHF58314.1"/>
    </source>
</evidence>
<evidence type="ECO:0000256" key="2">
    <source>
        <dbReference type="ARBA" id="ARBA00022741"/>
    </source>
</evidence>
<dbReference type="InterPro" id="IPR013563">
    <property type="entry name" value="Oligopep_ABC_C"/>
</dbReference>
<dbReference type="GO" id="GO:0005524">
    <property type="term" value="F:ATP binding"/>
    <property type="evidence" value="ECO:0007669"/>
    <property type="project" value="UniProtKB-KW"/>
</dbReference>
<dbReference type="NCBIfam" id="TIGR01727">
    <property type="entry name" value="oligo_HPY"/>
    <property type="match status" value="1"/>
</dbReference>
<dbReference type="InterPro" id="IPR050319">
    <property type="entry name" value="ABC_transp_ATP-bind"/>
</dbReference>
<dbReference type="InterPro" id="IPR003439">
    <property type="entry name" value="ABC_transporter-like_ATP-bd"/>
</dbReference>
<dbReference type="GO" id="GO:0055085">
    <property type="term" value="P:transmembrane transport"/>
    <property type="evidence" value="ECO:0007669"/>
    <property type="project" value="UniProtKB-ARBA"/>
</dbReference>
<dbReference type="Gene3D" id="3.40.50.300">
    <property type="entry name" value="P-loop containing nucleotide triphosphate hydrolases"/>
    <property type="match status" value="1"/>
</dbReference>
<evidence type="ECO:0000259" key="4">
    <source>
        <dbReference type="PROSITE" id="PS50893"/>
    </source>
</evidence>
<dbReference type="InterPro" id="IPR027417">
    <property type="entry name" value="P-loop_NTPase"/>
</dbReference>
<dbReference type="Pfam" id="PF08352">
    <property type="entry name" value="oligo_HPY"/>
    <property type="match status" value="1"/>
</dbReference>
<evidence type="ECO:0000256" key="1">
    <source>
        <dbReference type="ARBA" id="ARBA00022448"/>
    </source>
</evidence>
<dbReference type="PROSITE" id="PS50893">
    <property type="entry name" value="ABC_TRANSPORTER_2"/>
    <property type="match status" value="1"/>
</dbReference>
<dbReference type="PANTHER" id="PTHR43776">
    <property type="entry name" value="TRANSPORT ATP-BINDING PROTEIN"/>
    <property type="match status" value="1"/>
</dbReference>
<accession>A0A7C5M3D6</accession>
<dbReference type="InterPro" id="IPR003593">
    <property type="entry name" value="AAA+_ATPase"/>
</dbReference>
<dbReference type="CDD" id="cd03257">
    <property type="entry name" value="ABC_NikE_OppD_transporters"/>
    <property type="match status" value="1"/>
</dbReference>
<dbReference type="Pfam" id="PF00005">
    <property type="entry name" value="ABC_tran"/>
    <property type="match status" value="1"/>
</dbReference>
<dbReference type="SUPFAM" id="SSF52540">
    <property type="entry name" value="P-loop containing nucleoside triphosphate hydrolases"/>
    <property type="match status" value="1"/>
</dbReference>
<keyword evidence="2" id="KW-0547">Nucleotide-binding</keyword>
<sequence length="335" mass="37844">MRAVIQVKNLKKYFPIVKGIFKKRYSYIRAVDDVSFPIEMGETFGLVGESGSGKSTIARLLLRLIEPTDGGILFKGKDITKLNKEELREVRKNMGIVFQDPASSLNPRNTVYDTLLRPLKLHGIPKDEGEERIHKIMKSVNLGEELLGRYPHQLSGGQQQRVSIARAIILNPDFVVLDEPTSALDVSVQAQILNLLLDLQREFRLTYLFISHDLSVVRYISDRIGVMYLGNLFEIAPTEKLYSHAFHPYTVGLVSSAPILNPRLRSRKKLLLSGEPPSLINPPSGCPLHPRCPFAKPICKEKKPRLIEVEEDHFVACHRTGEIDFSEFLRGEHVG</sequence>
<dbReference type="InterPro" id="IPR017871">
    <property type="entry name" value="ABC_transporter-like_CS"/>
</dbReference>
<dbReference type="EMBL" id="DRTV01000193">
    <property type="protein sequence ID" value="HHF58314.1"/>
    <property type="molecule type" value="Genomic_DNA"/>
</dbReference>
<feature type="domain" description="ABC transporter" evidence="4">
    <location>
        <begin position="5"/>
        <end position="254"/>
    </location>
</feature>
<keyword evidence="1" id="KW-0813">Transport</keyword>
<dbReference type="FunFam" id="3.40.50.300:FF:000016">
    <property type="entry name" value="Oligopeptide ABC transporter ATP-binding component"/>
    <property type="match status" value="1"/>
</dbReference>
<name>A0A7C5M3D6_UNCW3</name>
<reference evidence="5" key="1">
    <citation type="journal article" date="2020" name="mSystems">
        <title>Genome- and Community-Level Interaction Insights into Carbon Utilization and Element Cycling Functions of Hydrothermarchaeota in Hydrothermal Sediment.</title>
        <authorList>
            <person name="Zhou Z."/>
            <person name="Liu Y."/>
            <person name="Xu W."/>
            <person name="Pan J."/>
            <person name="Luo Z.H."/>
            <person name="Li M."/>
        </authorList>
    </citation>
    <scope>NUCLEOTIDE SEQUENCE [LARGE SCALE GENOMIC DNA]</scope>
    <source>
        <strain evidence="5">HyVt-94</strain>
    </source>
</reference>
<dbReference type="GO" id="GO:0016887">
    <property type="term" value="F:ATP hydrolysis activity"/>
    <property type="evidence" value="ECO:0007669"/>
    <property type="project" value="InterPro"/>
</dbReference>
<comment type="caution">
    <text evidence="5">The sequence shown here is derived from an EMBL/GenBank/DDBJ whole genome shotgun (WGS) entry which is preliminary data.</text>
</comment>
<dbReference type="GO" id="GO:0015833">
    <property type="term" value="P:peptide transport"/>
    <property type="evidence" value="ECO:0007669"/>
    <property type="project" value="InterPro"/>
</dbReference>
<protein>
    <submittedName>
        <fullName evidence="5">ABC transporter ATP-binding protein</fullName>
    </submittedName>
</protein>
<keyword evidence="3 5" id="KW-0067">ATP-binding</keyword>
<dbReference type="SMART" id="SM00382">
    <property type="entry name" value="AAA"/>
    <property type="match status" value="1"/>
</dbReference>
<evidence type="ECO:0000256" key="3">
    <source>
        <dbReference type="ARBA" id="ARBA00022840"/>
    </source>
</evidence>
<proteinExistence type="predicted"/>